<feature type="transmembrane region" description="Helical" evidence="5">
    <location>
        <begin position="100"/>
        <end position="123"/>
    </location>
</feature>
<dbReference type="Pfam" id="PF01694">
    <property type="entry name" value="Rhomboid"/>
    <property type="match status" value="1"/>
</dbReference>
<feature type="domain" description="Peptidase S54 rhomboid" evidence="6">
    <location>
        <begin position="36"/>
        <end position="198"/>
    </location>
</feature>
<name>A0AAU7LTS8_9BURK</name>
<feature type="transmembrane region" description="Helical" evidence="5">
    <location>
        <begin position="144"/>
        <end position="161"/>
    </location>
</feature>
<accession>A0AAU7LTS8</accession>
<gene>
    <name evidence="7" type="ORF">ABLV49_04710</name>
</gene>
<sequence length="215" mass="22617">MPDCLAVLFVLVTLGLQLWPGASELLRFSRPSYAQGAFWQPLTAQWVHLGAWHASGNALAFALIVVASSYWVRWPLQMLALLGGYAGVAAVVALDPDCSYYAGASGALHGLLAGNAVSLAFAVRPLRRPAGEGGHSLDAPSPRWRLGLGAALLGAMALKLWLQSGGAFEGAPGRWSFPVYQPAHCAGALGGIGLVVMALAWRAVAAPKIHTERRQ</sequence>
<evidence type="ECO:0000256" key="3">
    <source>
        <dbReference type="ARBA" id="ARBA00022989"/>
    </source>
</evidence>
<dbReference type="InterPro" id="IPR022764">
    <property type="entry name" value="Peptidase_S54_rhomboid_dom"/>
</dbReference>
<organism evidence="7">
    <name type="scientific">Polaromonas hydrogenivorans</name>
    <dbReference type="NCBI Taxonomy" id="335476"/>
    <lineage>
        <taxon>Bacteria</taxon>
        <taxon>Pseudomonadati</taxon>
        <taxon>Pseudomonadota</taxon>
        <taxon>Betaproteobacteria</taxon>
        <taxon>Burkholderiales</taxon>
        <taxon>Comamonadaceae</taxon>
        <taxon>Polaromonas</taxon>
    </lineage>
</organism>
<dbReference type="SUPFAM" id="SSF144091">
    <property type="entry name" value="Rhomboid-like"/>
    <property type="match status" value="1"/>
</dbReference>
<reference evidence="7" key="1">
    <citation type="submission" date="2024-05" db="EMBL/GenBank/DDBJ databases">
        <authorList>
            <person name="Bunk B."/>
            <person name="Swiderski J."/>
            <person name="Sproer C."/>
            <person name="Thiel V."/>
        </authorList>
    </citation>
    <scope>NUCLEOTIDE SEQUENCE</scope>
    <source>
        <strain evidence="7">DSM 17735</strain>
    </source>
</reference>
<keyword evidence="2 5" id="KW-0812">Transmembrane</keyword>
<keyword evidence="4 5" id="KW-0472">Membrane</keyword>
<feature type="transmembrane region" description="Helical" evidence="5">
    <location>
        <begin position="78"/>
        <end position="94"/>
    </location>
</feature>
<keyword evidence="3 5" id="KW-1133">Transmembrane helix</keyword>
<dbReference type="Gene3D" id="1.20.1540.10">
    <property type="entry name" value="Rhomboid-like"/>
    <property type="match status" value="1"/>
</dbReference>
<comment type="subcellular location">
    <subcellularLocation>
        <location evidence="1">Membrane</location>
        <topology evidence="1">Multi-pass membrane protein</topology>
    </subcellularLocation>
</comment>
<evidence type="ECO:0000256" key="1">
    <source>
        <dbReference type="ARBA" id="ARBA00004141"/>
    </source>
</evidence>
<dbReference type="InterPro" id="IPR035952">
    <property type="entry name" value="Rhomboid-like_sf"/>
</dbReference>
<feature type="transmembrane region" description="Helical" evidence="5">
    <location>
        <begin position="50"/>
        <end position="71"/>
    </location>
</feature>
<evidence type="ECO:0000313" key="7">
    <source>
        <dbReference type="EMBL" id="XBP71112.1"/>
    </source>
</evidence>
<evidence type="ECO:0000256" key="2">
    <source>
        <dbReference type="ARBA" id="ARBA00022692"/>
    </source>
</evidence>
<dbReference type="EMBL" id="CP157675">
    <property type="protein sequence ID" value="XBP71112.1"/>
    <property type="molecule type" value="Genomic_DNA"/>
</dbReference>
<proteinExistence type="predicted"/>
<evidence type="ECO:0000256" key="4">
    <source>
        <dbReference type="ARBA" id="ARBA00023136"/>
    </source>
</evidence>
<evidence type="ECO:0000259" key="6">
    <source>
        <dbReference type="Pfam" id="PF01694"/>
    </source>
</evidence>
<dbReference type="EC" id="3.4.21.105" evidence="7"/>
<dbReference type="GO" id="GO:0006508">
    <property type="term" value="P:proteolysis"/>
    <property type="evidence" value="ECO:0007669"/>
    <property type="project" value="UniProtKB-KW"/>
</dbReference>
<dbReference type="RefSeq" id="WP_349280435.1">
    <property type="nucleotide sequence ID" value="NZ_CBCSCU010000010.1"/>
</dbReference>
<dbReference type="AlphaFoldDB" id="A0AAU7LTS8"/>
<feature type="transmembrane region" description="Helical" evidence="5">
    <location>
        <begin position="181"/>
        <end position="204"/>
    </location>
</feature>
<keyword evidence="7" id="KW-0378">Hydrolase</keyword>
<evidence type="ECO:0000256" key="5">
    <source>
        <dbReference type="SAM" id="Phobius"/>
    </source>
</evidence>
<dbReference type="GO" id="GO:0016020">
    <property type="term" value="C:membrane"/>
    <property type="evidence" value="ECO:0007669"/>
    <property type="project" value="UniProtKB-SubCell"/>
</dbReference>
<protein>
    <submittedName>
        <fullName evidence="7">Rhomboid family intramembrane serine protease</fullName>
        <ecNumber evidence="7">3.4.21.105</ecNumber>
    </submittedName>
</protein>
<keyword evidence="7" id="KW-0645">Protease</keyword>
<dbReference type="GO" id="GO:0004252">
    <property type="term" value="F:serine-type endopeptidase activity"/>
    <property type="evidence" value="ECO:0007669"/>
    <property type="project" value="InterPro"/>
</dbReference>